<organism evidence="1 2">
    <name type="scientific">Pseudanabaena cinerea FACHB-1277</name>
    <dbReference type="NCBI Taxonomy" id="2949581"/>
    <lineage>
        <taxon>Bacteria</taxon>
        <taxon>Bacillati</taxon>
        <taxon>Cyanobacteriota</taxon>
        <taxon>Cyanophyceae</taxon>
        <taxon>Pseudanabaenales</taxon>
        <taxon>Pseudanabaenaceae</taxon>
        <taxon>Pseudanabaena</taxon>
        <taxon>Pseudanabaena cinerea</taxon>
    </lineage>
</organism>
<dbReference type="AlphaFoldDB" id="A0A926Z7V5"/>
<dbReference type="Proteomes" id="UP000631421">
    <property type="component" value="Unassembled WGS sequence"/>
</dbReference>
<protein>
    <submittedName>
        <fullName evidence="1">Uncharacterized protein</fullName>
    </submittedName>
</protein>
<dbReference type="Gene3D" id="3.40.50.300">
    <property type="entry name" value="P-loop containing nucleotide triphosphate hydrolases"/>
    <property type="match status" value="1"/>
</dbReference>
<sequence length="398" mass="43138">SHFSQKLLNSAIATGLFAVAARLDRLNEYASGYSGISEAQSQIGYQQWLNASLQPPKCEIKGQAAPEIAAAPPSYDWNNIADEAVGFLICGNSGSAKSSLATWLAGHLSQSSPMAVIALDPHFNDCWQLAGIKSIGKIEQIEAALNWLLGELDARCERKGNKQPLGDPLFVICDELNASLERFTDRKIVESTLRRLGSEGRKFGLTFCGLNQSSNAAAIGIDAKYRSNYALILLGQSARTHPQLGKHLADVAYPCLLDGSIAPALAVHPTHGDYSTFKKQGNAPKNLKQINQLPLPSGLLNVIDSPVIDSQKTPDPVFDVLSMPVNPSTQASLSMPLTKLLEFAKSKDCFISASMVKTSIRLFRDTPTPEIRQYFQWLADKGYGIVKGQDDTLEFSAS</sequence>
<name>A0A926Z7V5_9CYAN</name>
<evidence type="ECO:0000313" key="1">
    <source>
        <dbReference type="EMBL" id="MBD2152511.1"/>
    </source>
</evidence>
<proteinExistence type="predicted"/>
<dbReference type="EMBL" id="JACJPY010000111">
    <property type="protein sequence ID" value="MBD2152511.1"/>
    <property type="molecule type" value="Genomic_DNA"/>
</dbReference>
<gene>
    <name evidence="1" type="ORF">H6F44_20665</name>
</gene>
<comment type="caution">
    <text evidence="1">The sequence shown here is derived from an EMBL/GenBank/DDBJ whole genome shotgun (WGS) entry which is preliminary data.</text>
</comment>
<reference evidence="1" key="2">
    <citation type="submission" date="2020-08" db="EMBL/GenBank/DDBJ databases">
        <authorList>
            <person name="Chen M."/>
            <person name="Teng W."/>
            <person name="Zhao L."/>
            <person name="Hu C."/>
            <person name="Zhou Y."/>
            <person name="Han B."/>
            <person name="Song L."/>
            <person name="Shu W."/>
        </authorList>
    </citation>
    <scope>NUCLEOTIDE SEQUENCE</scope>
    <source>
        <strain evidence="1">FACHB-1277</strain>
    </source>
</reference>
<feature type="non-terminal residue" evidence="1">
    <location>
        <position position="1"/>
    </location>
</feature>
<dbReference type="SUPFAM" id="SSF52540">
    <property type="entry name" value="P-loop containing nucleoside triphosphate hydrolases"/>
    <property type="match status" value="1"/>
</dbReference>
<accession>A0A926Z7V5</accession>
<evidence type="ECO:0000313" key="2">
    <source>
        <dbReference type="Proteomes" id="UP000631421"/>
    </source>
</evidence>
<keyword evidence="2" id="KW-1185">Reference proteome</keyword>
<reference evidence="1" key="1">
    <citation type="journal article" date="2015" name="ISME J.">
        <title>Draft Genome Sequence of Streptomyces incarnatus NRRL8089, which Produces the Nucleoside Antibiotic Sinefungin.</title>
        <authorList>
            <person name="Oshima K."/>
            <person name="Hattori M."/>
            <person name="Shimizu H."/>
            <person name="Fukuda K."/>
            <person name="Nemoto M."/>
            <person name="Inagaki K."/>
            <person name="Tamura T."/>
        </authorList>
    </citation>
    <scope>NUCLEOTIDE SEQUENCE</scope>
    <source>
        <strain evidence="1">FACHB-1277</strain>
    </source>
</reference>
<dbReference type="InterPro" id="IPR027417">
    <property type="entry name" value="P-loop_NTPase"/>
</dbReference>